<dbReference type="Proteomes" id="UP000198816">
    <property type="component" value="Unassembled WGS sequence"/>
</dbReference>
<protein>
    <submittedName>
        <fullName evidence="2">Uncharacterized protein</fullName>
    </submittedName>
</protein>
<proteinExistence type="predicted"/>
<sequence>MRTFINILTQALVLLAIVIAVALGRAMRPWLAGIFLGMLGLGLAAVVGGMLTHLLVDTGRPFKRFGEA</sequence>
<evidence type="ECO:0000313" key="2">
    <source>
        <dbReference type="EMBL" id="SDX25113.1"/>
    </source>
</evidence>
<keyword evidence="3" id="KW-1185">Reference proteome</keyword>
<accession>A0A1H3A675</accession>
<gene>
    <name evidence="2" type="ORF">SAMN05421783_11884</name>
</gene>
<dbReference type="AlphaFoldDB" id="A0A1H3A675"/>
<evidence type="ECO:0000313" key="3">
    <source>
        <dbReference type="Proteomes" id="UP000198816"/>
    </source>
</evidence>
<dbReference type="EMBL" id="FNNZ01000018">
    <property type="protein sequence ID" value="SDX25113.1"/>
    <property type="molecule type" value="Genomic_DNA"/>
</dbReference>
<reference evidence="3" key="1">
    <citation type="submission" date="2016-10" db="EMBL/GenBank/DDBJ databases">
        <authorList>
            <person name="Varghese N."/>
            <person name="Submissions S."/>
        </authorList>
    </citation>
    <scope>NUCLEOTIDE SEQUENCE [LARGE SCALE GENOMIC DNA]</scope>
    <source>
        <strain evidence="3">DSM 217</strain>
    </source>
</reference>
<dbReference type="RefSeq" id="WP_093035162.1">
    <property type="nucleotide sequence ID" value="NZ_FNNZ01000018.1"/>
</dbReference>
<organism evidence="2 3">
    <name type="scientific">Thiocapsa roseopersicina</name>
    <dbReference type="NCBI Taxonomy" id="1058"/>
    <lineage>
        <taxon>Bacteria</taxon>
        <taxon>Pseudomonadati</taxon>
        <taxon>Pseudomonadota</taxon>
        <taxon>Gammaproteobacteria</taxon>
        <taxon>Chromatiales</taxon>
        <taxon>Chromatiaceae</taxon>
        <taxon>Thiocapsa</taxon>
    </lineage>
</organism>
<keyword evidence="1" id="KW-0472">Membrane</keyword>
<keyword evidence="1" id="KW-0812">Transmembrane</keyword>
<evidence type="ECO:0000256" key="1">
    <source>
        <dbReference type="SAM" id="Phobius"/>
    </source>
</evidence>
<name>A0A1H3A675_THIRO</name>
<feature type="transmembrane region" description="Helical" evidence="1">
    <location>
        <begin position="34"/>
        <end position="56"/>
    </location>
</feature>
<keyword evidence="1" id="KW-1133">Transmembrane helix</keyword>